<proteinExistence type="predicted"/>
<dbReference type="PANTHER" id="PTHR34293">
    <property type="entry name" value="HTH-TYPE TRANSCRIPTIONAL REGULATOR TRMBL2"/>
    <property type="match status" value="1"/>
</dbReference>
<evidence type="ECO:0000256" key="1">
    <source>
        <dbReference type="SAM" id="MobiDB-lite"/>
    </source>
</evidence>
<reference evidence="4" key="1">
    <citation type="journal article" date="2019" name="Int. J. Syst. Evol. Microbiol.">
        <title>The Global Catalogue of Microorganisms (GCM) 10K type strain sequencing project: providing services to taxonomists for standard genome sequencing and annotation.</title>
        <authorList>
            <consortium name="The Broad Institute Genomics Platform"/>
            <consortium name="The Broad Institute Genome Sequencing Center for Infectious Disease"/>
            <person name="Wu L."/>
            <person name="Ma J."/>
        </authorList>
    </citation>
    <scope>NUCLEOTIDE SEQUENCE [LARGE SCALE GENOMIC DNA]</scope>
    <source>
        <strain evidence="4">JCM 13006</strain>
    </source>
</reference>
<dbReference type="InterPro" id="IPR036388">
    <property type="entry name" value="WH-like_DNA-bd_sf"/>
</dbReference>
<dbReference type="EMBL" id="BAABIS010000001">
    <property type="protein sequence ID" value="GAA4859873.1"/>
    <property type="molecule type" value="Genomic_DNA"/>
</dbReference>
<keyword evidence="4" id="KW-1185">Reference proteome</keyword>
<dbReference type="InterPro" id="IPR000792">
    <property type="entry name" value="Tscrpt_reg_LuxR_C"/>
</dbReference>
<dbReference type="InterPro" id="IPR016032">
    <property type="entry name" value="Sig_transdc_resp-reg_C-effctor"/>
</dbReference>
<protein>
    <recommendedName>
        <fullName evidence="2">HTH luxR-type domain-containing protein</fullName>
    </recommendedName>
</protein>
<comment type="caution">
    <text evidence="3">The sequence shown here is derived from an EMBL/GenBank/DDBJ whole genome shotgun (WGS) entry which is preliminary data.</text>
</comment>
<accession>A0ABP9E0V7</accession>
<dbReference type="Proteomes" id="UP001501752">
    <property type="component" value="Unassembled WGS sequence"/>
</dbReference>
<dbReference type="Gene3D" id="1.10.10.10">
    <property type="entry name" value="Winged helix-like DNA-binding domain superfamily/Winged helix DNA-binding domain"/>
    <property type="match status" value="1"/>
</dbReference>
<evidence type="ECO:0000313" key="4">
    <source>
        <dbReference type="Proteomes" id="UP001501752"/>
    </source>
</evidence>
<feature type="region of interest" description="Disordered" evidence="1">
    <location>
        <begin position="1"/>
        <end position="21"/>
    </location>
</feature>
<name>A0ABP9E0V7_9ACTN</name>
<dbReference type="InterPro" id="IPR051797">
    <property type="entry name" value="TrmB-like"/>
</dbReference>
<gene>
    <name evidence="3" type="ORF">GCM10023235_42170</name>
</gene>
<evidence type="ECO:0000313" key="3">
    <source>
        <dbReference type="EMBL" id="GAA4859873.1"/>
    </source>
</evidence>
<feature type="compositionally biased region" description="Low complexity" evidence="1">
    <location>
        <begin position="1"/>
        <end position="15"/>
    </location>
</feature>
<organism evidence="3 4">
    <name type="scientific">Kitasatospora terrestris</name>
    <dbReference type="NCBI Taxonomy" id="258051"/>
    <lineage>
        <taxon>Bacteria</taxon>
        <taxon>Bacillati</taxon>
        <taxon>Actinomycetota</taxon>
        <taxon>Actinomycetes</taxon>
        <taxon>Kitasatosporales</taxon>
        <taxon>Streptomycetaceae</taxon>
        <taxon>Kitasatospora</taxon>
    </lineage>
</organism>
<evidence type="ECO:0000259" key="2">
    <source>
        <dbReference type="SMART" id="SM00421"/>
    </source>
</evidence>
<dbReference type="RefSeq" id="WP_345698403.1">
    <property type="nucleotide sequence ID" value="NZ_BAABIS010000001.1"/>
</dbReference>
<dbReference type="PANTHER" id="PTHR34293:SF1">
    <property type="entry name" value="HTH-TYPE TRANSCRIPTIONAL REGULATOR TRMBL2"/>
    <property type="match status" value="1"/>
</dbReference>
<dbReference type="SMART" id="SM00421">
    <property type="entry name" value="HTH_LUXR"/>
    <property type="match status" value="1"/>
</dbReference>
<sequence length="356" mass="38669">MHTSPPTAADPAVPVDADEDTPRLGELHTALYRRALEHGWLDPVKAAMRLGVRLAEVEAAVRDLARLHLLRRDAGSGACGTDDHPAGWIPCSPNAAAAHLTGSIEAEIRRRHREAERLRSHVMALNPVFEDSWQGSSQQNPIVHLTLPDTVRSSLEQLSAGARQEVAAAHPLLPPPEALTEGLARTTEVLGRGVAMRTLYPHSVLAHRYMQQHLGRMTALGAEIRTAGHIPDRILFFDRESAVIADSAAGSGTGAVVIRDPALLGHLYRAWESTWDAALPFSSAPGGTGYGSAKDELRRSVLRLLESGLKDEVAARRLSMSTSTYRRHVTELMNDLGADSRFQAGSLARRNGWFDS</sequence>
<dbReference type="SUPFAM" id="SSF46894">
    <property type="entry name" value="C-terminal effector domain of the bipartite response regulators"/>
    <property type="match status" value="1"/>
</dbReference>
<feature type="domain" description="HTH luxR-type" evidence="2">
    <location>
        <begin position="299"/>
        <end position="348"/>
    </location>
</feature>